<gene>
    <name evidence="3" type="ORF">MBAV_006081</name>
</gene>
<name>A0A0F3GIF8_9BACT</name>
<dbReference type="InterPro" id="IPR002792">
    <property type="entry name" value="TRAM_dom"/>
</dbReference>
<accession>A0A0F3GIF8</accession>
<protein>
    <submittedName>
        <fullName evidence="3">Deoxyribonuclease/rho motif-like protein</fullName>
        <ecNumber evidence="3">2.-.-.-</ecNumber>
    </submittedName>
</protein>
<proteinExistence type="predicted"/>
<comment type="caution">
    <text evidence="3">The sequence shown here is derived from an EMBL/GenBank/DDBJ whole genome shotgun (WGS) entry which is preliminary data.</text>
</comment>
<feature type="non-terminal residue" evidence="3">
    <location>
        <position position="1"/>
    </location>
</feature>
<dbReference type="PROSITE" id="PS50926">
    <property type="entry name" value="TRAM"/>
    <property type="match status" value="1"/>
</dbReference>
<evidence type="ECO:0000313" key="4">
    <source>
        <dbReference type="Proteomes" id="UP000033423"/>
    </source>
</evidence>
<dbReference type="EC" id="2.-.-.-" evidence="3"/>
<dbReference type="EMBL" id="LACI01002585">
    <property type="protein sequence ID" value="KJU81725.1"/>
    <property type="molecule type" value="Genomic_DNA"/>
</dbReference>
<keyword evidence="4" id="KW-1185">Reference proteome</keyword>
<evidence type="ECO:0000256" key="1">
    <source>
        <dbReference type="ARBA" id="ARBA00022679"/>
    </source>
</evidence>
<organism evidence="3 4">
    <name type="scientific">Candidatus Magnetobacterium bavaricum</name>
    <dbReference type="NCBI Taxonomy" id="29290"/>
    <lineage>
        <taxon>Bacteria</taxon>
        <taxon>Pseudomonadati</taxon>
        <taxon>Nitrospirota</taxon>
        <taxon>Thermodesulfovibrionia</taxon>
        <taxon>Thermodesulfovibrionales</taxon>
        <taxon>Candidatus Magnetobacteriaceae</taxon>
        <taxon>Candidatus Magnetobacterium</taxon>
    </lineage>
</organism>
<keyword evidence="1 3" id="KW-0808">Transferase</keyword>
<evidence type="ECO:0000259" key="2">
    <source>
        <dbReference type="PROSITE" id="PS50926"/>
    </source>
</evidence>
<feature type="domain" description="TRAM" evidence="2">
    <location>
        <begin position="1"/>
        <end position="59"/>
    </location>
</feature>
<dbReference type="Pfam" id="PF01938">
    <property type="entry name" value="TRAM"/>
    <property type="match status" value="1"/>
</dbReference>
<evidence type="ECO:0000313" key="3">
    <source>
        <dbReference type="EMBL" id="KJU81725.1"/>
    </source>
</evidence>
<dbReference type="Proteomes" id="UP000033423">
    <property type="component" value="Unassembled WGS sequence"/>
</dbReference>
<reference evidence="3 4" key="1">
    <citation type="submission" date="2015-02" db="EMBL/GenBank/DDBJ databases">
        <title>Single-cell genomics of uncultivated deep-branching MTB reveals a conserved set of magnetosome genes.</title>
        <authorList>
            <person name="Kolinko S."/>
            <person name="Richter M."/>
            <person name="Glockner F.O."/>
            <person name="Brachmann A."/>
            <person name="Schuler D."/>
        </authorList>
    </citation>
    <scope>NUCLEOTIDE SEQUENCE [LARGE SCALE GENOMIC DNA]</scope>
    <source>
        <strain evidence="3">TM-1</strain>
    </source>
</reference>
<sequence length="60" mass="6675">ITEVLVDGRNETDPNLWVGRTSTNKIVNFSSTDDLQAARFLNVRIVKAYRHTLEGEVTGG</sequence>
<dbReference type="AlphaFoldDB" id="A0A0F3GIF8"/>
<dbReference type="GO" id="GO:0016740">
    <property type="term" value="F:transferase activity"/>
    <property type="evidence" value="ECO:0007669"/>
    <property type="project" value="UniProtKB-KW"/>
</dbReference>